<protein>
    <submittedName>
        <fullName evidence="1">Uncharacterized protein</fullName>
    </submittedName>
</protein>
<reference evidence="1 2" key="2">
    <citation type="submission" date="2019-02" db="EMBL/GenBank/DDBJ databases">
        <title>'Lichenibacterium ramalinii' gen. nov. sp. nov., 'Lichenibacterium minor' gen. nov. sp. nov.</title>
        <authorList>
            <person name="Pankratov T."/>
        </authorList>
    </citation>
    <scope>NUCLEOTIDE SEQUENCE [LARGE SCALE GENOMIC DNA]</scope>
    <source>
        <strain evidence="1 2">RmlP001</strain>
    </source>
</reference>
<evidence type="ECO:0000313" key="1">
    <source>
        <dbReference type="EMBL" id="RYB06238.1"/>
    </source>
</evidence>
<sequence>MKTVVLPITIHAPSAAYTPNRYGFGGLEERGTLDVTEHPAGSPVTLDDVEAERALARFGGEEIDPDTGAIIRTVHPPQTAEDASRAAHIPSR</sequence>
<dbReference type="EMBL" id="QYBC01000004">
    <property type="protein sequence ID" value="RYB06238.1"/>
    <property type="molecule type" value="Genomic_DNA"/>
</dbReference>
<name>A0A4Q2RHH6_9HYPH</name>
<evidence type="ECO:0000313" key="2">
    <source>
        <dbReference type="Proteomes" id="UP000289411"/>
    </source>
</evidence>
<reference evidence="1 2" key="1">
    <citation type="submission" date="2018-09" db="EMBL/GenBank/DDBJ databases">
        <authorList>
            <person name="Grouzdev D.S."/>
            <person name="Krutkina M.S."/>
        </authorList>
    </citation>
    <scope>NUCLEOTIDE SEQUENCE [LARGE SCALE GENOMIC DNA]</scope>
    <source>
        <strain evidence="1 2">RmlP001</strain>
    </source>
</reference>
<proteinExistence type="predicted"/>
<gene>
    <name evidence="1" type="ORF">D3272_05585</name>
</gene>
<comment type="caution">
    <text evidence="1">The sequence shown here is derived from an EMBL/GenBank/DDBJ whole genome shotgun (WGS) entry which is preliminary data.</text>
</comment>
<dbReference type="Proteomes" id="UP000289411">
    <property type="component" value="Unassembled WGS sequence"/>
</dbReference>
<dbReference type="RefSeq" id="WP_129218173.1">
    <property type="nucleotide sequence ID" value="NZ_QYBC01000004.1"/>
</dbReference>
<accession>A0A4Q2RHH6</accession>
<keyword evidence="2" id="KW-1185">Reference proteome</keyword>
<dbReference type="AlphaFoldDB" id="A0A4Q2RHH6"/>
<organism evidence="1 2">
    <name type="scientific">Lichenibacterium ramalinae</name>
    <dbReference type="NCBI Taxonomy" id="2316527"/>
    <lineage>
        <taxon>Bacteria</taxon>
        <taxon>Pseudomonadati</taxon>
        <taxon>Pseudomonadota</taxon>
        <taxon>Alphaproteobacteria</taxon>
        <taxon>Hyphomicrobiales</taxon>
        <taxon>Lichenihabitantaceae</taxon>
        <taxon>Lichenibacterium</taxon>
    </lineage>
</organism>